<comment type="caution">
    <text evidence="1">The sequence shown here is derived from an EMBL/GenBank/DDBJ whole genome shotgun (WGS) entry which is preliminary data.</text>
</comment>
<sequence>PGVHYAQQEQDHLLQHPTAVSPHPINPTNFVLSPATDTQHNNRFLRKINKNTPMIQMIIKYKETRIAMTMIIVKRKKGRGRGKIQSQAQLLLSSHRPIQESTQSKLKIPGQRRGKIGAANGTINPSAQSSRIKQIAGGSDYNFGSCVDIDMEQMMERDLTQTQPTTNDGPVVSTAPTQLGMAQCLAERETASVFAAQRTKTEILNFGNE</sequence>
<evidence type="ECO:0000313" key="1">
    <source>
        <dbReference type="EMBL" id="KAA6354801.1"/>
    </source>
</evidence>
<feature type="non-terminal residue" evidence="1">
    <location>
        <position position="209"/>
    </location>
</feature>
<feature type="non-terminal residue" evidence="1">
    <location>
        <position position="1"/>
    </location>
</feature>
<proteinExistence type="predicted"/>
<organism evidence="1 2">
    <name type="scientific">Streblomastix strix</name>
    <dbReference type="NCBI Taxonomy" id="222440"/>
    <lineage>
        <taxon>Eukaryota</taxon>
        <taxon>Metamonada</taxon>
        <taxon>Preaxostyla</taxon>
        <taxon>Oxymonadida</taxon>
        <taxon>Streblomastigidae</taxon>
        <taxon>Streblomastix</taxon>
    </lineage>
</organism>
<name>A0A5J4TAS6_9EUKA</name>
<dbReference type="AlphaFoldDB" id="A0A5J4TAS6"/>
<dbReference type="EMBL" id="SNRW01035683">
    <property type="protein sequence ID" value="KAA6354801.1"/>
    <property type="molecule type" value="Genomic_DNA"/>
</dbReference>
<protein>
    <submittedName>
        <fullName evidence="1">Uncharacterized protein</fullName>
    </submittedName>
</protein>
<gene>
    <name evidence="1" type="ORF">EZS28_049672</name>
</gene>
<dbReference type="Proteomes" id="UP000324800">
    <property type="component" value="Unassembled WGS sequence"/>
</dbReference>
<evidence type="ECO:0000313" key="2">
    <source>
        <dbReference type="Proteomes" id="UP000324800"/>
    </source>
</evidence>
<reference evidence="1 2" key="1">
    <citation type="submission" date="2019-03" db="EMBL/GenBank/DDBJ databases">
        <title>Single cell metagenomics reveals metabolic interactions within the superorganism composed of flagellate Streblomastix strix and complex community of Bacteroidetes bacteria on its surface.</title>
        <authorList>
            <person name="Treitli S.C."/>
            <person name="Kolisko M."/>
            <person name="Husnik F."/>
            <person name="Keeling P."/>
            <person name="Hampl V."/>
        </authorList>
    </citation>
    <scope>NUCLEOTIDE SEQUENCE [LARGE SCALE GENOMIC DNA]</scope>
    <source>
        <strain evidence="1">ST1C</strain>
    </source>
</reference>
<accession>A0A5J4TAS6</accession>